<dbReference type="Proteomes" id="UP000178880">
    <property type="component" value="Unassembled WGS sequence"/>
</dbReference>
<feature type="transmembrane region" description="Helical" evidence="1">
    <location>
        <begin position="25"/>
        <end position="48"/>
    </location>
</feature>
<accession>A0A1G2CCA8</accession>
<dbReference type="InterPro" id="IPR007813">
    <property type="entry name" value="PilN"/>
</dbReference>
<dbReference type="AlphaFoldDB" id="A0A1G2CCA8"/>
<evidence type="ECO:0000313" key="3">
    <source>
        <dbReference type="Proteomes" id="UP000178880"/>
    </source>
</evidence>
<comment type="caution">
    <text evidence="2">The sequence shown here is derived from an EMBL/GenBank/DDBJ whole genome shotgun (WGS) entry which is preliminary data.</text>
</comment>
<evidence type="ECO:0008006" key="4">
    <source>
        <dbReference type="Google" id="ProtNLM"/>
    </source>
</evidence>
<sequence>MPLPQKVIEQLGREPPRTPGWSGQLLMFSSTVFFITLFIYLGLAFGYAPYLNASFKKLEDQKAAILQDIPLERQTQLIEFYSQLANLKTILSQHVVASPLFDWLEKNTHQNVYITEFSLNAAVHQVTIKGVGVALDDVNEELILLQSRPEVKRVDIKKISLEEGMWNFDVTLFMDPNYLLKFSQPAQPAVKPQT</sequence>
<name>A0A1G2CCA8_9BACT</name>
<keyword evidence="1" id="KW-0812">Transmembrane</keyword>
<gene>
    <name evidence="2" type="ORF">A2945_04135</name>
</gene>
<organism evidence="2 3">
    <name type="scientific">Candidatus Liptonbacteria bacterium RIFCSPLOWO2_01_FULL_52_25</name>
    <dbReference type="NCBI Taxonomy" id="1798650"/>
    <lineage>
        <taxon>Bacteria</taxon>
        <taxon>Candidatus Liptoniibacteriota</taxon>
    </lineage>
</organism>
<keyword evidence="1" id="KW-1133">Transmembrane helix</keyword>
<dbReference type="EMBL" id="MHLA01000025">
    <property type="protein sequence ID" value="OGY99005.1"/>
    <property type="molecule type" value="Genomic_DNA"/>
</dbReference>
<dbReference type="Pfam" id="PF05137">
    <property type="entry name" value="PilN"/>
    <property type="match status" value="1"/>
</dbReference>
<keyword evidence="1" id="KW-0472">Membrane</keyword>
<dbReference type="STRING" id="1798650.A2945_04135"/>
<evidence type="ECO:0000313" key="2">
    <source>
        <dbReference type="EMBL" id="OGY99005.1"/>
    </source>
</evidence>
<protein>
    <recommendedName>
        <fullName evidence="4">Fimbrial assembly protein</fullName>
    </recommendedName>
</protein>
<evidence type="ECO:0000256" key="1">
    <source>
        <dbReference type="SAM" id="Phobius"/>
    </source>
</evidence>
<reference evidence="2 3" key="1">
    <citation type="journal article" date="2016" name="Nat. Commun.">
        <title>Thousands of microbial genomes shed light on interconnected biogeochemical processes in an aquifer system.</title>
        <authorList>
            <person name="Anantharaman K."/>
            <person name="Brown C.T."/>
            <person name="Hug L.A."/>
            <person name="Sharon I."/>
            <person name="Castelle C.J."/>
            <person name="Probst A.J."/>
            <person name="Thomas B.C."/>
            <person name="Singh A."/>
            <person name="Wilkins M.J."/>
            <person name="Karaoz U."/>
            <person name="Brodie E.L."/>
            <person name="Williams K.H."/>
            <person name="Hubbard S.S."/>
            <person name="Banfield J.F."/>
        </authorList>
    </citation>
    <scope>NUCLEOTIDE SEQUENCE [LARGE SCALE GENOMIC DNA]</scope>
</reference>
<proteinExistence type="predicted"/>